<evidence type="ECO:0000313" key="7">
    <source>
        <dbReference type="Proteomes" id="UP000182977"/>
    </source>
</evidence>
<feature type="transmembrane region" description="Helical" evidence="5">
    <location>
        <begin position="249"/>
        <end position="269"/>
    </location>
</feature>
<accession>A0A1H2M1Q4</accession>
<feature type="transmembrane region" description="Helical" evidence="5">
    <location>
        <begin position="27"/>
        <end position="44"/>
    </location>
</feature>
<keyword evidence="3 5" id="KW-1133">Transmembrane helix</keyword>
<proteinExistence type="predicted"/>
<keyword evidence="7" id="KW-1185">Reference proteome</keyword>
<dbReference type="STRING" id="419479.SAMN04488563_6958"/>
<evidence type="ECO:0000256" key="3">
    <source>
        <dbReference type="ARBA" id="ARBA00022989"/>
    </source>
</evidence>
<dbReference type="PANTHER" id="PTHR42723">
    <property type="entry name" value="CHLOROPHYLL SYNTHASE"/>
    <property type="match status" value="1"/>
</dbReference>
<evidence type="ECO:0000256" key="2">
    <source>
        <dbReference type="ARBA" id="ARBA00022692"/>
    </source>
</evidence>
<sequence>MTTVRTRSGAVRPRQLAGDVLAIGRPWFWFVSLVPYYLGIVLATRQLVPPMADWPVLALGAVVIGPLMWISVLAVNDAHDLRGDRLNPRKAGSPLVGGRLTPVGAQVLALLAGVLAVAAALFVSPLFALGTAIVLLVGWAYSAPPLRLKARPGFDVAVNALAIGAAGQLAGWSLLRPLAEFPWPMAVLGTLVGAALYVPTTLADLEADRISGYTTVAVRLGPRRAYLLGLALWLAAGTLSLVMSAADVVIPRSMLPMEIVLVPSLVVAYRHLVRAERSFRGIVAVAVLFLVPSLTFVLTYTGTLP</sequence>
<gene>
    <name evidence="6" type="ORF">SAMN04488563_6958</name>
</gene>
<feature type="transmembrane region" description="Helical" evidence="5">
    <location>
        <begin position="225"/>
        <end position="243"/>
    </location>
</feature>
<dbReference type="AlphaFoldDB" id="A0A1H2M1Q4"/>
<evidence type="ECO:0000256" key="1">
    <source>
        <dbReference type="ARBA" id="ARBA00004141"/>
    </source>
</evidence>
<feature type="transmembrane region" description="Helical" evidence="5">
    <location>
        <begin position="108"/>
        <end position="141"/>
    </location>
</feature>
<evidence type="ECO:0000313" key="6">
    <source>
        <dbReference type="EMBL" id="SDU87099.1"/>
    </source>
</evidence>
<keyword evidence="4 5" id="KW-0472">Membrane</keyword>
<dbReference type="InterPro" id="IPR044878">
    <property type="entry name" value="UbiA_sf"/>
</dbReference>
<keyword evidence="2 5" id="KW-0812">Transmembrane</keyword>
<dbReference type="Proteomes" id="UP000182977">
    <property type="component" value="Chromosome I"/>
</dbReference>
<dbReference type="EMBL" id="LT629791">
    <property type="protein sequence ID" value="SDU87099.1"/>
    <property type="molecule type" value="Genomic_DNA"/>
</dbReference>
<dbReference type="GO" id="GO:0016765">
    <property type="term" value="F:transferase activity, transferring alkyl or aryl (other than methyl) groups"/>
    <property type="evidence" value="ECO:0007669"/>
    <property type="project" value="InterPro"/>
</dbReference>
<reference evidence="7" key="1">
    <citation type="submission" date="2016-10" db="EMBL/GenBank/DDBJ databases">
        <authorList>
            <person name="Varghese N."/>
            <person name="Submissions S."/>
        </authorList>
    </citation>
    <scope>NUCLEOTIDE SEQUENCE [LARGE SCALE GENOMIC DNA]</scope>
    <source>
        <strain evidence="7">DSM 45079</strain>
    </source>
</reference>
<dbReference type="RefSeq" id="WP_082155329.1">
    <property type="nucleotide sequence ID" value="NZ_KQ061234.1"/>
</dbReference>
<feature type="transmembrane region" description="Helical" evidence="5">
    <location>
        <begin position="153"/>
        <end position="175"/>
    </location>
</feature>
<feature type="transmembrane region" description="Helical" evidence="5">
    <location>
        <begin position="56"/>
        <end position="75"/>
    </location>
</feature>
<dbReference type="Gene3D" id="1.10.357.140">
    <property type="entry name" value="UbiA prenyltransferase"/>
    <property type="match status" value="1"/>
</dbReference>
<dbReference type="GO" id="GO:0016020">
    <property type="term" value="C:membrane"/>
    <property type="evidence" value="ECO:0007669"/>
    <property type="project" value="UniProtKB-SubCell"/>
</dbReference>
<comment type="subcellular location">
    <subcellularLocation>
        <location evidence="1">Membrane</location>
        <topology evidence="1">Multi-pass membrane protein</topology>
    </subcellularLocation>
</comment>
<dbReference type="InterPro" id="IPR000537">
    <property type="entry name" value="UbiA_prenyltransferase"/>
</dbReference>
<evidence type="ECO:0000256" key="5">
    <source>
        <dbReference type="SAM" id="Phobius"/>
    </source>
</evidence>
<evidence type="ECO:0000256" key="4">
    <source>
        <dbReference type="ARBA" id="ARBA00023136"/>
    </source>
</evidence>
<protein>
    <submittedName>
        <fullName evidence="6">Chlorophyll synthase</fullName>
    </submittedName>
</protein>
<organism evidence="6 7">
    <name type="scientific">Jiangella alkaliphila</name>
    <dbReference type="NCBI Taxonomy" id="419479"/>
    <lineage>
        <taxon>Bacteria</taxon>
        <taxon>Bacillati</taxon>
        <taxon>Actinomycetota</taxon>
        <taxon>Actinomycetes</taxon>
        <taxon>Jiangellales</taxon>
        <taxon>Jiangellaceae</taxon>
        <taxon>Jiangella</taxon>
    </lineage>
</organism>
<dbReference type="Pfam" id="PF01040">
    <property type="entry name" value="UbiA"/>
    <property type="match status" value="1"/>
</dbReference>
<feature type="transmembrane region" description="Helical" evidence="5">
    <location>
        <begin position="281"/>
        <end position="300"/>
    </location>
</feature>
<dbReference type="PANTHER" id="PTHR42723:SF1">
    <property type="entry name" value="CHLOROPHYLL SYNTHASE, CHLOROPLASTIC"/>
    <property type="match status" value="1"/>
</dbReference>
<feature type="transmembrane region" description="Helical" evidence="5">
    <location>
        <begin position="181"/>
        <end position="205"/>
    </location>
</feature>
<name>A0A1H2M1Q4_9ACTN</name>
<dbReference type="InterPro" id="IPR050475">
    <property type="entry name" value="Prenyltransferase_related"/>
</dbReference>